<gene>
    <name evidence="1" type="ORF">HOLleu_09223</name>
</gene>
<dbReference type="AlphaFoldDB" id="A0A9Q1CJF6"/>
<name>A0A9Q1CJF6_HOLLE</name>
<dbReference type="Proteomes" id="UP001152320">
    <property type="component" value="Chromosome 3"/>
</dbReference>
<comment type="caution">
    <text evidence="1">The sequence shown here is derived from an EMBL/GenBank/DDBJ whole genome shotgun (WGS) entry which is preliminary data.</text>
</comment>
<keyword evidence="1" id="KW-0418">Kinase</keyword>
<protein>
    <submittedName>
        <fullName evidence="1">Cyclin-dependent kinase 2-interacting protein</fullName>
    </submittedName>
</protein>
<evidence type="ECO:0000313" key="1">
    <source>
        <dbReference type="EMBL" id="KAJ8046056.1"/>
    </source>
</evidence>
<sequence length="111" mass="12969">MVHIVNQMTNITTHFEGVRKLEQSKSADVTSPPLFQSWTLDEFCLISGQLDTMYQQEIKLKQSVVEDIAHQTSRDVLMTYMAMWLHQPYLEDRQHLLLQSMLLETGWTEPS</sequence>
<dbReference type="InterPro" id="IPR023250">
    <property type="entry name" value="Cyclin-dep_Kinase_2_interact"/>
</dbReference>
<dbReference type="PANTHER" id="PTHR15827:SF2">
    <property type="entry name" value="CYCLIN-DEPENDENT KINASE 2-INTERACTING PROTEIN"/>
    <property type="match status" value="1"/>
</dbReference>
<dbReference type="EMBL" id="JAIZAY010000003">
    <property type="protein sequence ID" value="KAJ8046056.1"/>
    <property type="molecule type" value="Genomic_DNA"/>
</dbReference>
<reference evidence="1" key="1">
    <citation type="submission" date="2021-10" db="EMBL/GenBank/DDBJ databases">
        <title>Tropical sea cucumber genome reveals ecological adaptation and Cuvierian tubules defense mechanism.</title>
        <authorList>
            <person name="Chen T."/>
        </authorList>
    </citation>
    <scope>NUCLEOTIDE SEQUENCE</scope>
    <source>
        <strain evidence="1">Nanhai2018</strain>
        <tissue evidence="1">Muscle</tissue>
    </source>
</reference>
<keyword evidence="1" id="KW-0808">Transferase</keyword>
<dbReference type="PANTHER" id="PTHR15827">
    <property type="entry name" value="CYCLIN-DEPENDENT KINASE 2-INTERACTING PROTEIN"/>
    <property type="match status" value="1"/>
</dbReference>
<evidence type="ECO:0000313" key="2">
    <source>
        <dbReference type="Proteomes" id="UP001152320"/>
    </source>
</evidence>
<accession>A0A9Q1CJF6</accession>
<dbReference type="GO" id="GO:0016301">
    <property type="term" value="F:kinase activity"/>
    <property type="evidence" value="ECO:0007669"/>
    <property type="project" value="UniProtKB-KW"/>
</dbReference>
<dbReference type="PRINTS" id="PR02040">
    <property type="entry name" value="CDK2IP"/>
</dbReference>
<organism evidence="1 2">
    <name type="scientific">Holothuria leucospilota</name>
    <name type="common">Black long sea cucumber</name>
    <name type="synonym">Mertensiothuria leucospilota</name>
    <dbReference type="NCBI Taxonomy" id="206669"/>
    <lineage>
        <taxon>Eukaryota</taxon>
        <taxon>Metazoa</taxon>
        <taxon>Echinodermata</taxon>
        <taxon>Eleutherozoa</taxon>
        <taxon>Echinozoa</taxon>
        <taxon>Holothuroidea</taxon>
        <taxon>Aspidochirotacea</taxon>
        <taxon>Aspidochirotida</taxon>
        <taxon>Holothuriidae</taxon>
        <taxon>Holothuria</taxon>
    </lineage>
</organism>
<proteinExistence type="predicted"/>
<dbReference type="OrthoDB" id="17066at2759"/>
<keyword evidence="2" id="KW-1185">Reference proteome</keyword>